<feature type="region of interest" description="Disordered" evidence="7">
    <location>
        <begin position="464"/>
        <end position="489"/>
    </location>
</feature>
<keyword evidence="5" id="KW-1133">Transmembrane helix</keyword>
<evidence type="ECO:0000256" key="4">
    <source>
        <dbReference type="ARBA" id="ARBA00022792"/>
    </source>
</evidence>
<comment type="caution">
    <text evidence="8">The sequence shown here is derived from an EMBL/GenBank/DDBJ whole genome shotgun (WGS) entry which is preliminary data.</text>
</comment>
<dbReference type="InterPro" id="IPR023395">
    <property type="entry name" value="MCP_dom_sf"/>
</dbReference>
<evidence type="ECO:0000256" key="7">
    <source>
        <dbReference type="SAM" id="MobiDB-lite"/>
    </source>
</evidence>
<keyword evidence="3" id="KW-0677">Repeat</keyword>
<evidence type="ECO:0000256" key="3">
    <source>
        <dbReference type="ARBA" id="ARBA00022737"/>
    </source>
</evidence>
<evidence type="ECO:0000256" key="2">
    <source>
        <dbReference type="ARBA" id="ARBA00022692"/>
    </source>
</evidence>
<evidence type="ECO:0000256" key="5">
    <source>
        <dbReference type="ARBA" id="ARBA00022989"/>
    </source>
</evidence>
<dbReference type="EMBL" id="JBFMKM010000009">
    <property type="protein sequence ID" value="KAL1304155.1"/>
    <property type="molecule type" value="Genomic_DNA"/>
</dbReference>
<dbReference type="PANTHER" id="PTHR24089">
    <property type="entry name" value="SOLUTE CARRIER FAMILY 25"/>
    <property type="match status" value="1"/>
</dbReference>
<keyword evidence="4" id="KW-0496">Mitochondrion</keyword>
<evidence type="ECO:0000256" key="1">
    <source>
        <dbReference type="ARBA" id="ARBA00004325"/>
    </source>
</evidence>
<comment type="subcellular location">
    <subcellularLocation>
        <location evidence="1">Mitochondrion membrane</location>
    </subcellularLocation>
</comment>
<dbReference type="Proteomes" id="UP001562354">
    <property type="component" value="Unassembled WGS sequence"/>
</dbReference>
<dbReference type="SUPFAM" id="SSF103506">
    <property type="entry name" value="Mitochondrial carrier"/>
    <property type="match status" value="1"/>
</dbReference>
<reference evidence="8 9" key="1">
    <citation type="submission" date="2024-07" db="EMBL/GenBank/DDBJ databases">
        <title>Draft sequence of the Neodothiora populina.</title>
        <authorList>
            <person name="Drown D.D."/>
            <person name="Schuette U.S."/>
            <person name="Buechlein A.B."/>
            <person name="Rusch D.R."/>
            <person name="Winton L.W."/>
            <person name="Adams G.A."/>
        </authorList>
    </citation>
    <scope>NUCLEOTIDE SEQUENCE [LARGE SCALE GENOMIC DNA]</scope>
    <source>
        <strain evidence="8 9">CPC 39397</strain>
    </source>
</reference>
<feature type="region of interest" description="Disordered" evidence="7">
    <location>
        <begin position="116"/>
        <end position="202"/>
    </location>
</feature>
<keyword evidence="6" id="KW-0472">Membrane</keyword>
<keyword evidence="4" id="KW-0999">Mitochondrion inner membrane</keyword>
<evidence type="ECO:0008006" key="10">
    <source>
        <dbReference type="Google" id="ProtNLM"/>
    </source>
</evidence>
<proteinExistence type="predicted"/>
<evidence type="ECO:0000313" key="9">
    <source>
        <dbReference type="Proteomes" id="UP001562354"/>
    </source>
</evidence>
<name>A0ABR3PDC8_9PEZI</name>
<feature type="compositionally biased region" description="Polar residues" evidence="7">
    <location>
        <begin position="1"/>
        <end position="16"/>
    </location>
</feature>
<protein>
    <recommendedName>
        <fullName evidence="10">Mitochondrial fusion protein</fullName>
    </recommendedName>
</protein>
<keyword evidence="2" id="KW-0812">Transmembrane</keyword>
<evidence type="ECO:0000256" key="6">
    <source>
        <dbReference type="ARBA" id="ARBA00023136"/>
    </source>
</evidence>
<evidence type="ECO:0000313" key="8">
    <source>
        <dbReference type="EMBL" id="KAL1304155.1"/>
    </source>
</evidence>
<dbReference type="RefSeq" id="XP_069200430.1">
    <property type="nucleotide sequence ID" value="XM_069345757.1"/>
</dbReference>
<sequence>MAHSQSSFPAMTTSRDAPNPLRPYYVPPSIGLPPDVGIGAGASAATANSTAGGLGSSARDIFSEFDYGGPLFDADNTSVTDMAKKIMDQALWKYTSVLLAQPFDVAKTILQVRLAAAQQDGEDPSKQLGRRQSQRYSDAYYTEPSASENESEDDEPSYFTPTKPSRHAHEQSSRKSSSRRRGPSSRSDSRNPYPSPQHPHRLAIRRPDSIIDALSQLWQQSGATGLWKATNATFIYNVLVKAVESWTRSLLSALSDLPDPAALAGNPSEVVAGAIGGIDVADSPSPLASLAIAVASAAIAGLLLAPLDLVRTRLILTPISSQPRAIVPILRQLPSLAVPTSLLPATLLHSSLPTLITSSTPLILRQYLRIDPLTAPSTYSLATFLASCGELFLKLPLETVLRRGQVQVLRTQHTAAYNSARYNQLPPTTATSSPELETIVEPGPYRGVLGTMWYVASEEGVRDSGSRSVASTPAKGAVQTQRRQRKGQGVSGLWRGWRVGMWGLVGVWGASALGSGGKTEF</sequence>
<gene>
    <name evidence="8" type="ORF">AAFC00_000582</name>
</gene>
<dbReference type="GeneID" id="95974285"/>
<feature type="region of interest" description="Disordered" evidence="7">
    <location>
        <begin position="1"/>
        <end position="20"/>
    </location>
</feature>
<organism evidence="8 9">
    <name type="scientific">Neodothiora populina</name>
    <dbReference type="NCBI Taxonomy" id="2781224"/>
    <lineage>
        <taxon>Eukaryota</taxon>
        <taxon>Fungi</taxon>
        <taxon>Dikarya</taxon>
        <taxon>Ascomycota</taxon>
        <taxon>Pezizomycotina</taxon>
        <taxon>Dothideomycetes</taxon>
        <taxon>Dothideomycetidae</taxon>
        <taxon>Dothideales</taxon>
        <taxon>Dothioraceae</taxon>
        <taxon>Neodothiora</taxon>
    </lineage>
</organism>
<keyword evidence="9" id="KW-1185">Reference proteome</keyword>
<dbReference type="Gene3D" id="1.50.40.10">
    <property type="entry name" value="Mitochondrial carrier domain"/>
    <property type="match status" value="1"/>
</dbReference>
<accession>A0ABR3PDC8</accession>